<sequence>AAIECSKILNERMEPMRIKKPELDWRKLVSQCNMNSIELTAKHTYVYVIKYTYYGSKDEDKEFKYSTYAVGVTEVEVDLLTGENQITRVDMMVDCGDSLNPLIDIGQIEGAYVMGLGAVLLEDIVYDPESGKVLNNGTWDYNPPTSKDIPIDWRIHLLPDSPNPDGIKGSKAVGEPPILLSTGALFAIKQAI</sequence>
<dbReference type="InterPro" id="IPR046867">
    <property type="entry name" value="AldOxase/xan_DH_MoCoBD2"/>
</dbReference>
<dbReference type="InterPro" id="IPR016208">
    <property type="entry name" value="Ald_Oxase/xanthine_DH-like"/>
</dbReference>
<evidence type="ECO:0000259" key="2">
    <source>
        <dbReference type="Pfam" id="PF20256"/>
    </source>
</evidence>
<proteinExistence type="predicted"/>
<dbReference type="PANTHER" id="PTHR11908:SF132">
    <property type="entry name" value="ALDEHYDE OXIDASE 1-RELATED"/>
    <property type="match status" value="1"/>
</dbReference>
<dbReference type="PANTHER" id="PTHR11908">
    <property type="entry name" value="XANTHINE DEHYDROGENASE"/>
    <property type="match status" value="1"/>
</dbReference>
<protein>
    <recommendedName>
        <fullName evidence="2">Aldehyde oxidase/xanthine dehydrogenase second molybdopterin binding domain-containing protein</fullName>
    </recommendedName>
</protein>
<reference evidence="3 4" key="1">
    <citation type="journal article" date="2013" name="Nature">
        <title>Insights into bilaterian evolution from three spiralian genomes.</title>
        <authorList>
            <person name="Simakov O."/>
            <person name="Marletaz F."/>
            <person name="Cho S.J."/>
            <person name="Edsinger-Gonzales E."/>
            <person name="Havlak P."/>
            <person name="Hellsten U."/>
            <person name="Kuo D.H."/>
            <person name="Larsson T."/>
            <person name="Lv J."/>
            <person name="Arendt D."/>
            <person name="Savage R."/>
            <person name="Osoegawa K."/>
            <person name="de Jong P."/>
            <person name="Grimwood J."/>
            <person name="Chapman J.A."/>
            <person name="Shapiro H."/>
            <person name="Aerts A."/>
            <person name="Otillar R.P."/>
            <person name="Terry A.Y."/>
            <person name="Boore J.L."/>
            <person name="Grigoriev I.V."/>
            <person name="Lindberg D.R."/>
            <person name="Seaver E.C."/>
            <person name="Weisblat D.A."/>
            <person name="Putnam N.H."/>
            <person name="Rokhsar D.S."/>
        </authorList>
    </citation>
    <scope>NUCLEOTIDE SEQUENCE [LARGE SCALE GENOMIC DNA]</scope>
</reference>
<organism evidence="3 4">
    <name type="scientific">Lottia gigantea</name>
    <name type="common">Giant owl limpet</name>
    <dbReference type="NCBI Taxonomy" id="225164"/>
    <lineage>
        <taxon>Eukaryota</taxon>
        <taxon>Metazoa</taxon>
        <taxon>Spiralia</taxon>
        <taxon>Lophotrochozoa</taxon>
        <taxon>Mollusca</taxon>
        <taxon>Gastropoda</taxon>
        <taxon>Patellogastropoda</taxon>
        <taxon>Lottioidea</taxon>
        <taxon>Lottiidae</taxon>
        <taxon>Lottia</taxon>
    </lineage>
</organism>
<feature type="domain" description="Aldehyde oxidase/xanthine dehydrogenase second molybdopterin binding" evidence="2">
    <location>
        <begin position="18"/>
        <end position="150"/>
    </location>
</feature>
<dbReference type="Proteomes" id="UP000030746">
    <property type="component" value="Unassembled WGS sequence"/>
</dbReference>
<dbReference type="InterPro" id="IPR037165">
    <property type="entry name" value="AldOxase/xan_DH_Mopterin-bd_sf"/>
</dbReference>
<keyword evidence="1" id="KW-0500">Molybdenum</keyword>
<dbReference type="CTD" id="20253088"/>
<dbReference type="Gene3D" id="3.30.365.10">
    <property type="entry name" value="Aldehyde oxidase/xanthine dehydrogenase, molybdopterin binding domain"/>
    <property type="match status" value="1"/>
</dbReference>
<dbReference type="GeneID" id="20253088"/>
<dbReference type="RefSeq" id="XP_009065183.1">
    <property type="nucleotide sequence ID" value="XM_009066935.1"/>
</dbReference>
<accession>V3ZNK4</accession>
<dbReference type="KEGG" id="lgi:LOTGIDRAFT_96215"/>
<dbReference type="Pfam" id="PF20256">
    <property type="entry name" value="MoCoBD_2"/>
    <property type="match status" value="1"/>
</dbReference>
<dbReference type="OrthoDB" id="8300278at2759"/>
<gene>
    <name evidence="3" type="ORF">LOTGIDRAFT_96215</name>
</gene>
<evidence type="ECO:0000313" key="3">
    <source>
        <dbReference type="EMBL" id="ESO84055.1"/>
    </source>
</evidence>
<keyword evidence="4" id="KW-1185">Reference proteome</keyword>
<evidence type="ECO:0000313" key="4">
    <source>
        <dbReference type="Proteomes" id="UP000030746"/>
    </source>
</evidence>
<evidence type="ECO:0000256" key="1">
    <source>
        <dbReference type="ARBA" id="ARBA00022505"/>
    </source>
</evidence>
<dbReference type="EMBL" id="KB203566">
    <property type="protein sequence ID" value="ESO84055.1"/>
    <property type="molecule type" value="Genomic_DNA"/>
</dbReference>
<dbReference type="GO" id="GO:0005506">
    <property type="term" value="F:iron ion binding"/>
    <property type="evidence" value="ECO:0007669"/>
    <property type="project" value="InterPro"/>
</dbReference>
<dbReference type="GO" id="GO:0016491">
    <property type="term" value="F:oxidoreductase activity"/>
    <property type="evidence" value="ECO:0007669"/>
    <property type="project" value="InterPro"/>
</dbReference>
<name>V3ZNK4_LOTGI</name>
<dbReference type="STRING" id="225164.V3ZNK4"/>
<dbReference type="HOGENOM" id="CLU_001681_3_2_1"/>
<feature type="non-terminal residue" evidence="3">
    <location>
        <position position="192"/>
    </location>
</feature>
<dbReference type="OMA" id="WISEQIV"/>
<dbReference type="SUPFAM" id="SSF56003">
    <property type="entry name" value="Molybdenum cofactor-binding domain"/>
    <property type="match status" value="1"/>
</dbReference>
<feature type="non-terminal residue" evidence="3">
    <location>
        <position position="1"/>
    </location>
</feature>
<dbReference type="AlphaFoldDB" id="V3ZNK4"/>